<gene>
    <name evidence="1" type="ordered locus">Tola_0696</name>
</gene>
<dbReference type="SUPFAM" id="SSF140736">
    <property type="entry name" value="Rv1873-like"/>
    <property type="match status" value="1"/>
</dbReference>
<dbReference type="InterPro" id="IPR036287">
    <property type="entry name" value="Rv1873-like_sf"/>
</dbReference>
<dbReference type="Pfam" id="PF08837">
    <property type="entry name" value="DUF1810"/>
    <property type="match status" value="1"/>
</dbReference>
<dbReference type="PIRSF" id="PIRSF008546">
    <property type="entry name" value="UCP008546"/>
    <property type="match status" value="1"/>
</dbReference>
<dbReference type="RefSeq" id="WP_012728924.1">
    <property type="nucleotide sequence ID" value="NC_012691.1"/>
</dbReference>
<dbReference type="InterPro" id="IPR014937">
    <property type="entry name" value="DUF1810"/>
</dbReference>
<sequence>MLTTPLTPVKPNLTRYVDAQMGIFDSALAELKRGKKTGHWMWFIFPQIKGLGSSATSEYFGIHGREEAEDYLSDPILGKRLIECANTLVSIDGVTAEDIFGYPDVLKLRSSMTLFESVSCENNVFSQVLEKYYQGQRDERTLELLDRTVFNRHLAGG</sequence>
<evidence type="ECO:0008006" key="3">
    <source>
        <dbReference type="Google" id="ProtNLM"/>
    </source>
</evidence>
<evidence type="ECO:0000313" key="1">
    <source>
        <dbReference type="EMBL" id="ACQ92325.1"/>
    </source>
</evidence>
<reference evidence="2" key="1">
    <citation type="submission" date="2009-05" db="EMBL/GenBank/DDBJ databases">
        <title>Complete sequence of Tolumonas auensis DSM 9187.</title>
        <authorList>
            <consortium name="US DOE Joint Genome Institute"/>
            <person name="Lucas S."/>
            <person name="Copeland A."/>
            <person name="Lapidus A."/>
            <person name="Glavina del Rio T."/>
            <person name="Tice H."/>
            <person name="Bruce D."/>
            <person name="Goodwin L."/>
            <person name="Pitluck S."/>
            <person name="Chertkov O."/>
            <person name="Brettin T."/>
            <person name="Detter J.C."/>
            <person name="Han C."/>
            <person name="Larimer F."/>
            <person name="Land M."/>
            <person name="Hauser L."/>
            <person name="Kyrpides N."/>
            <person name="Mikhailova N."/>
            <person name="Spring S."/>
            <person name="Beller H."/>
        </authorList>
    </citation>
    <scope>NUCLEOTIDE SEQUENCE [LARGE SCALE GENOMIC DNA]</scope>
    <source>
        <strain evidence="2">DSM 9187 / TA4</strain>
    </source>
</reference>
<dbReference type="eggNOG" id="COG5579">
    <property type="taxonomic scope" value="Bacteria"/>
</dbReference>
<organism evidence="1 2">
    <name type="scientific">Tolumonas auensis (strain DSM 9187 / NBRC 110442 / TA 4)</name>
    <dbReference type="NCBI Taxonomy" id="595494"/>
    <lineage>
        <taxon>Bacteria</taxon>
        <taxon>Pseudomonadati</taxon>
        <taxon>Pseudomonadota</taxon>
        <taxon>Gammaproteobacteria</taxon>
        <taxon>Aeromonadales</taxon>
        <taxon>Aeromonadaceae</taxon>
        <taxon>Tolumonas</taxon>
    </lineage>
</organism>
<dbReference type="EMBL" id="CP001616">
    <property type="protein sequence ID" value="ACQ92325.1"/>
    <property type="molecule type" value="Genomic_DNA"/>
</dbReference>
<dbReference type="Proteomes" id="UP000009073">
    <property type="component" value="Chromosome"/>
</dbReference>
<name>C4LB90_TOLAT</name>
<proteinExistence type="predicted"/>
<evidence type="ECO:0000313" key="2">
    <source>
        <dbReference type="Proteomes" id="UP000009073"/>
    </source>
</evidence>
<dbReference type="STRING" id="595494.Tola_0696"/>
<dbReference type="KEGG" id="tau:Tola_0696"/>
<dbReference type="Gene3D" id="1.25.40.380">
    <property type="entry name" value="Protein of unknown function DUF1810"/>
    <property type="match status" value="1"/>
</dbReference>
<keyword evidence="2" id="KW-1185">Reference proteome</keyword>
<dbReference type="HOGENOM" id="CLU_124534_0_0_6"/>
<dbReference type="AlphaFoldDB" id="C4LB90"/>
<protein>
    <recommendedName>
        <fullName evidence="3">Calpastatin</fullName>
    </recommendedName>
</protein>
<reference evidence="1 2" key="2">
    <citation type="journal article" date="2011" name="Stand. Genomic Sci.">
        <title>Complete genome sequence of Tolumonas auensis type strain (TA 4).</title>
        <authorList>
            <person name="Chertkov O."/>
            <person name="Copeland A."/>
            <person name="Lucas S."/>
            <person name="Lapidus A."/>
            <person name="Berry K.W."/>
            <person name="Detter J.C."/>
            <person name="Del Rio T.G."/>
            <person name="Hammon N."/>
            <person name="Dalin E."/>
            <person name="Tice H."/>
            <person name="Pitluck S."/>
            <person name="Richardson P."/>
            <person name="Bruce D."/>
            <person name="Goodwin L."/>
            <person name="Han C."/>
            <person name="Tapia R."/>
            <person name="Saunders E."/>
            <person name="Schmutz J."/>
            <person name="Brettin T."/>
            <person name="Larimer F."/>
            <person name="Land M."/>
            <person name="Hauser L."/>
            <person name="Spring S."/>
            <person name="Rohde M."/>
            <person name="Kyrpides N.C."/>
            <person name="Ivanova N."/>
            <person name="Goker M."/>
            <person name="Beller H.R."/>
            <person name="Klenk H.P."/>
            <person name="Woyke T."/>
        </authorList>
    </citation>
    <scope>NUCLEOTIDE SEQUENCE [LARGE SCALE GENOMIC DNA]</scope>
    <source>
        <strain evidence="2">DSM 9187 / TA4</strain>
    </source>
</reference>
<dbReference type="OrthoDB" id="9801870at2"/>
<accession>C4LB90</accession>